<evidence type="ECO:0000313" key="2">
    <source>
        <dbReference type="Proteomes" id="UP000505077"/>
    </source>
</evidence>
<dbReference type="GO" id="GO:0016787">
    <property type="term" value="F:hydrolase activity"/>
    <property type="evidence" value="ECO:0007669"/>
    <property type="project" value="UniProtKB-KW"/>
</dbReference>
<proteinExistence type="predicted"/>
<dbReference type="Proteomes" id="UP000505077">
    <property type="component" value="Unassembled WGS sequence"/>
</dbReference>
<keyword evidence="1" id="KW-0378">Hydrolase</keyword>
<protein>
    <submittedName>
        <fullName evidence="1">NUDIX hydrolase</fullName>
    </submittedName>
</protein>
<sequence length="173" mass="19979">MKRRRHTSLKSLPALEVVDSRNTPICIMNSREVARQGLRHRMVALILRDTAKRMLLSCHTETTAYNFSSFAPVYAGQSYEACAQNILQNEWSITSKRLLFFGIYPPCPENRHTFTAIFEVRLRAAQTEAIAQNMERHLLLDHDELKGLTVHCKELLAPFIRVALQNGYIRRPR</sequence>
<reference evidence="1 2" key="1">
    <citation type="journal article" date="2020" name="ISME J.">
        <title>Parallel Reductive Genome Evolution in Desulfovibrio Ectosymbionts Independently Acquired by Trichonympha Protists in the Termite Gut.</title>
        <authorList>
            <person name="Takeuchi M."/>
            <person name="Kuwahara H."/>
            <person name="Murakami T."/>
            <person name="Takahashi K."/>
            <person name="Kajitani R."/>
            <person name="Toyoda A."/>
            <person name="Itoh T."/>
            <person name="Ohkuma M."/>
            <person name="Hongoh Y."/>
        </authorList>
    </citation>
    <scope>NUCLEOTIDE SEQUENCE [LARGE SCALE GENOMIC DNA]</scope>
    <source>
        <strain evidence="1">ZnDsv-02</strain>
    </source>
</reference>
<evidence type="ECO:0000313" key="1">
    <source>
        <dbReference type="EMBL" id="GFH62312.1"/>
    </source>
</evidence>
<gene>
    <name evidence="1" type="ORF">ZNDK_0083</name>
</gene>
<dbReference type="AlphaFoldDB" id="A0A6L2R4D1"/>
<comment type="caution">
    <text evidence="1">The sequence shown here is derived from an EMBL/GenBank/DDBJ whole genome shotgun (WGS) entry which is preliminary data.</text>
</comment>
<accession>A0A6L2R4D1</accession>
<name>A0A6L2R4D1_9BACT</name>
<organism evidence="1 2">
    <name type="scientific">Candidatus Desulfovibrio kirbyi</name>
    <dbReference type="NCBI Taxonomy" id="2696086"/>
    <lineage>
        <taxon>Bacteria</taxon>
        <taxon>Pseudomonadati</taxon>
        <taxon>Thermodesulfobacteriota</taxon>
        <taxon>Desulfovibrionia</taxon>
        <taxon>Desulfovibrionales</taxon>
        <taxon>Desulfovibrionaceae</taxon>
        <taxon>Desulfovibrio</taxon>
    </lineage>
</organism>
<dbReference type="Gene3D" id="3.90.79.10">
    <property type="entry name" value="Nucleoside Triphosphate Pyrophosphohydrolase"/>
    <property type="match status" value="1"/>
</dbReference>
<dbReference type="SUPFAM" id="SSF55811">
    <property type="entry name" value="Nudix"/>
    <property type="match status" value="1"/>
</dbReference>
<dbReference type="EMBL" id="BLLL01000001">
    <property type="protein sequence ID" value="GFH62312.1"/>
    <property type="molecule type" value="Genomic_DNA"/>
</dbReference>
<dbReference type="InterPro" id="IPR015797">
    <property type="entry name" value="NUDIX_hydrolase-like_dom_sf"/>
</dbReference>